<dbReference type="InterPro" id="IPR017871">
    <property type="entry name" value="ABC_transporter-like_CS"/>
</dbReference>
<gene>
    <name evidence="6" type="ordered locus">ANT_20970</name>
</gene>
<name>E8MXP2_ANATU</name>
<dbReference type="KEGG" id="atm:ANT_20970"/>
<dbReference type="STRING" id="926569.ANT_20970"/>
<dbReference type="eggNOG" id="COG1121">
    <property type="taxonomic scope" value="Bacteria"/>
</dbReference>
<keyword evidence="3" id="KW-0547">Nucleotide-binding</keyword>
<dbReference type="InterPro" id="IPR027417">
    <property type="entry name" value="P-loop_NTPase"/>
</dbReference>
<dbReference type="GO" id="GO:0016887">
    <property type="term" value="F:ATP hydrolysis activity"/>
    <property type="evidence" value="ECO:0007669"/>
    <property type="project" value="InterPro"/>
</dbReference>
<dbReference type="Gene3D" id="3.40.50.300">
    <property type="entry name" value="P-loop containing nucleotide triphosphate hydrolases"/>
    <property type="match status" value="1"/>
</dbReference>
<comment type="similarity">
    <text evidence="1">Belongs to the ABC transporter superfamily.</text>
</comment>
<dbReference type="InParanoid" id="E8MXP2"/>
<dbReference type="PANTHER" id="PTHR42734">
    <property type="entry name" value="METAL TRANSPORT SYSTEM ATP-BINDING PROTEIN TM_0124-RELATED"/>
    <property type="match status" value="1"/>
</dbReference>
<feature type="domain" description="ABC transporter" evidence="5">
    <location>
        <begin position="24"/>
        <end position="255"/>
    </location>
</feature>
<dbReference type="InterPro" id="IPR003439">
    <property type="entry name" value="ABC_transporter-like_ATP-bd"/>
</dbReference>
<dbReference type="CDD" id="cd03235">
    <property type="entry name" value="ABC_Metallic_Cations"/>
    <property type="match status" value="1"/>
</dbReference>
<dbReference type="Pfam" id="PF00005">
    <property type="entry name" value="ABC_tran"/>
    <property type="match status" value="1"/>
</dbReference>
<reference evidence="6 7" key="1">
    <citation type="submission" date="2010-12" db="EMBL/GenBank/DDBJ databases">
        <title>Whole genome sequence of Anaerolinea thermophila UNI-1.</title>
        <authorList>
            <person name="Narita-Yamada S."/>
            <person name="Kishi E."/>
            <person name="Watanabe Y."/>
            <person name="Takasaki K."/>
            <person name="Ankai A."/>
            <person name="Oguchi A."/>
            <person name="Fukui S."/>
            <person name="Takahashi M."/>
            <person name="Yashiro I."/>
            <person name="Hosoyama A."/>
            <person name="Sekiguchi Y."/>
            <person name="Hanada S."/>
            <person name="Fujita N."/>
        </authorList>
    </citation>
    <scope>NUCLEOTIDE SEQUENCE [LARGE SCALE GENOMIC DNA]</scope>
    <source>
        <strain evidence="7">DSM 14523 / JCM 11388 / NBRC 100420 / UNI-1</strain>
    </source>
</reference>
<dbReference type="PROSITE" id="PS50893">
    <property type="entry name" value="ABC_TRANSPORTER_2"/>
    <property type="match status" value="1"/>
</dbReference>
<dbReference type="InterPro" id="IPR050153">
    <property type="entry name" value="Metal_Ion_Import_ABC"/>
</dbReference>
<dbReference type="SMART" id="SM00382">
    <property type="entry name" value="AAA"/>
    <property type="match status" value="1"/>
</dbReference>
<evidence type="ECO:0000259" key="5">
    <source>
        <dbReference type="PROSITE" id="PS50893"/>
    </source>
</evidence>
<dbReference type="FunFam" id="3.40.50.300:FF:000134">
    <property type="entry name" value="Iron-enterobactin ABC transporter ATP-binding protein"/>
    <property type="match status" value="1"/>
</dbReference>
<dbReference type="PANTHER" id="PTHR42734:SF5">
    <property type="entry name" value="IRON TRANSPORT SYSTEM ATP-BINDING PROTEIN HI_0361-RELATED"/>
    <property type="match status" value="1"/>
</dbReference>
<keyword evidence="2" id="KW-0813">Transport</keyword>
<dbReference type="RefSeq" id="WP_013560493.1">
    <property type="nucleotide sequence ID" value="NC_014960.1"/>
</dbReference>
<proteinExistence type="inferred from homology"/>
<dbReference type="GO" id="GO:0005524">
    <property type="term" value="F:ATP binding"/>
    <property type="evidence" value="ECO:0007669"/>
    <property type="project" value="UniProtKB-KW"/>
</dbReference>
<dbReference type="EMBL" id="AP012029">
    <property type="protein sequence ID" value="BAJ64123.1"/>
    <property type="molecule type" value="Genomic_DNA"/>
</dbReference>
<organism evidence="6 7">
    <name type="scientific">Anaerolinea thermophila (strain DSM 14523 / JCM 11388 / NBRC 100420 / UNI-1)</name>
    <dbReference type="NCBI Taxonomy" id="926569"/>
    <lineage>
        <taxon>Bacteria</taxon>
        <taxon>Bacillati</taxon>
        <taxon>Chloroflexota</taxon>
        <taxon>Anaerolineae</taxon>
        <taxon>Anaerolineales</taxon>
        <taxon>Anaerolineaceae</taxon>
        <taxon>Anaerolinea</taxon>
    </lineage>
</organism>
<dbReference type="SUPFAM" id="SSF52540">
    <property type="entry name" value="P-loop containing nucleoside triphosphate hydrolases"/>
    <property type="match status" value="1"/>
</dbReference>
<accession>E8MXP2</accession>
<protein>
    <submittedName>
        <fullName evidence="6">ABC transporter ATP-binding protein</fullName>
    </submittedName>
</protein>
<evidence type="ECO:0000256" key="2">
    <source>
        <dbReference type="ARBA" id="ARBA00022448"/>
    </source>
</evidence>
<dbReference type="PROSITE" id="PS00211">
    <property type="entry name" value="ABC_TRANSPORTER_1"/>
    <property type="match status" value="1"/>
</dbReference>
<keyword evidence="4 6" id="KW-0067">ATP-binding</keyword>
<dbReference type="InterPro" id="IPR003593">
    <property type="entry name" value="AAA+_ATPase"/>
</dbReference>
<evidence type="ECO:0000313" key="6">
    <source>
        <dbReference type="EMBL" id="BAJ64123.1"/>
    </source>
</evidence>
<dbReference type="OrthoDB" id="9806726at2"/>
<evidence type="ECO:0000256" key="1">
    <source>
        <dbReference type="ARBA" id="ARBA00005417"/>
    </source>
</evidence>
<dbReference type="AlphaFoldDB" id="E8MXP2"/>
<dbReference type="FunCoup" id="E8MXP2">
    <property type="interactions" value="140"/>
</dbReference>
<evidence type="ECO:0000313" key="7">
    <source>
        <dbReference type="Proteomes" id="UP000008922"/>
    </source>
</evidence>
<dbReference type="HOGENOM" id="CLU_000604_1_11_0"/>
<keyword evidence="7" id="KW-1185">Reference proteome</keyword>
<evidence type="ECO:0000256" key="4">
    <source>
        <dbReference type="ARBA" id="ARBA00022840"/>
    </source>
</evidence>
<dbReference type="Proteomes" id="UP000008922">
    <property type="component" value="Chromosome"/>
</dbReference>
<evidence type="ECO:0000256" key="3">
    <source>
        <dbReference type="ARBA" id="ARBA00022741"/>
    </source>
</evidence>
<sequence>MTKSSQGLFFFPPHLPHQTDKPIVSVKGVSLIYSNGPALENIHFDVVVGERLAVIGPNGAGKSTLFKIIAGVLPPTEGRVEVYGNEPGKHICIAYVPQRSQVDWSFPVSVADVVMMGRIGKIGIFRRPTRKDWEIVYQALETVQLQDYAKRQIRQLSGGQQQRVFIARALAQEAELILMDEPFTGLDFPARQTILNILDILKEKHVTVLVALHDLKTAAEHFDRILLLNHRLIAIGQPSEVLIPSHLLYAYGGQLSLIPAEEGTWAMEDTCCEEGEHSHA</sequence>